<feature type="compositionally biased region" description="Low complexity" evidence="1">
    <location>
        <begin position="27"/>
        <end position="91"/>
    </location>
</feature>
<proteinExistence type="predicted"/>
<dbReference type="PANTHER" id="PTHR16861">
    <property type="entry name" value="GLYCOPROTEIN 38"/>
    <property type="match status" value="1"/>
</dbReference>
<evidence type="ECO:0000256" key="2">
    <source>
        <dbReference type="SAM" id="Phobius"/>
    </source>
</evidence>
<keyword evidence="2" id="KW-0812">Transmembrane</keyword>
<feature type="chain" id="PRO_5045124024" evidence="3">
    <location>
        <begin position="24"/>
        <end position="458"/>
    </location>
</feature>
<evidence type="ECO:0000256" key="3">
    <source>
        <dbReference type="SAM" id="SignalP"/>
    </source>
</evidence>
<organism evidence="4 5">
    <name type="scientific">Exophiala sideris</name>
    <dbReference type="NCBI Taxonomy" id="1016849"/>
    <lineage>
        <taxon>Eukaryota</taxon>
        <taxon>Fungi</taxon>
        <taxon>Dikarya</taxon>
        <taxon>Ascomycota</taxon>
        <taxon>Pezizomycotina</taxon>
        <taxon>Eurotiomycetes</taxon>
        <taxon>Chaetothyriomycetidae</taxon>
        <taxon>Chaetothyriales</taxon>
        <taxon>Herpotrichiellaceae</taxon>
        <taxon>Exophiala</taxon>
    </lineage>
</organism>
<name>A0ABR0J8Z4_9EURO</name>
<dbReference type="PANTHER" id="PTHR16861:SF4">
    <property type="entry name" value="SH3 DOMAIN PROTEIN (AFU_ORTHOLOGUE AFUA_1G13610)"/>
    <property type="match status" value="1"/>
</dbReference>
<keyword evidence="3" id="KW-0732">Signal</keyword>
<gene>
    <name evidence="4" type="ORF">LTR69_006492</name>
</gene>
<accession>A0ABR0J8Z4</accession>
<sequence length="458" mass="49662">MRTSRWITLLFLTVLPQEIAVVADSITSTSTTSASITPASSTNSGKTATSAGSSTGSAVLATSSGQESSSSPVTTTATATSGTSSSTPSGTIGPVNLPASSHPTSTHSATSGTASTTNNRLPNGAVAGIAIGCAIAAALIAAGVVFFIMRNTLRKGRHNNAEFYSLAPNSARSRSRKNGRFHSKDGRQLEISAQEVSVENALEQPKDDGTIKQSIASLFKAIEDHVDNFYLDTPVKDIPALAQQNLRQLELPTGIRSQSDIDFAALLSDPVSRSSAIVSVICAEFLDALDFFGTPERSLLPEIVNEFLHRSPARAQDNQRSRLYLSRWRTGTAYLLGASESAQDKEHRLKVTGAIVANLDTIIRPYCKPQLDNERRDHLLKLCKRAHDLGLLLLSQPAEWGFYWGYGQKPRRPEHQSQRTERGRREPLVVQPQVCRLTDNMARLLDRPLVTLERHVLH</sequence>
<feature type="compositionally biased region" description="Low complexity" evidence="1">
    <location>
        <begin position="98"/>
        <end position="117"/>
    </location>
</feature>
<feature type="transmembrane region" description="Helical" evidence="2">
    <location>
        <begin position="125"/>
        <end position="149"/>
    </location>
</feature>
<evidence type="ECO:0000313" key="4">
    <source>
        <dbReference type="EMBL" id="KAK5059202.1"/>
    </source>
</evidence>
<protein>
    <submittedName>
        <fullName evidence="4">Uncharacterized protein</fullName>
    </submittedName>
</protein>
<feature type="signal peptide" evidence="3">
    <location>
        <begin position="1"/>
        <end position="23"/>
    </location>
</feature>
<comment type="caution">
    <text evidence="4">The sequence shown here is derived from an EMBL/GenBank/DDBJ whole genome shotgun (WGS) entry which is preliminary data.</text>
</comment>
<feature type="region of interest" description="Disordered" evidence="1">
    <location>
        <begin position="27"/>
        <end position="119"/>
    </location>
</feature>
<dbReference type="Proteomes" id="UP001345691">
    <property type="component" value="Unassembled WGS sequence"/>
</dbReference>
<evidence type="ECO:0000313" key="5">
    <source>
        <dbReference type="Proteomes" id="UP001345691"/>
    </source>
</evidence>
<keyword evidence="2" id="KW-0472">Membrane</keyword>
<keyword evidence="2" id="KW-1133">Transmembrane helix</keyword>
<reference evidence="4 5" key="1">
    <citation type="submission" date="2023-08" db="EMBL/GenBank/DDBJ databases">
        <title>Black Yeasts Isolated from many extreme environments.</title>
        <authorList>
            <person name="Coleine C."/>
            <person name="Stajich J.E."/>
            <person name="Selbmann L."/>
        </authorList>
    </citation>
    <scope>NUCLEOTIDE SEQUENCE [LARGE SCALE GENOMIC DNA]</scope>
    <source>
        <strain evidence="4 5">CCFEE 6328</strain>
    </source>
</reference>
<dbReference type="EMBL" id="JAVRRF010000013">
    <property type="protein sequence ID" value="KAK5059202.1"/>
    <property type="molecule type" value="Genomic_DNA"/>
</dbReference>
<evidence type="ECO:0000256" key="1">
    <source>
        <dbReference type="SAM" id="MobiDB-lite"/>
    </source>
</evidence>
<keyword evidence="5" id="KW-1185">Reference proteome</keyword>